<evidence type="ECO:0000313" key="4">
    <source>
        <dbReference type="Proteomes" id="UP000799118"/>
    </source>
</evidence>
<comment type="caution">
    <text evidence="1">Lacks conserved residue(s) required for the propagation of feature annotation.</text>
</comment>
<name>A0A6A4GCT5_9AGAR</name>
<organism evidence="3 4">
    <name type="scientific">Gymnopus androsaceus JB14</name>
    <dbReference type="NCBI Taxonomy" id="1447944"/>
    <lineage>
        <taxon>Eukaryota</taxon>
        <taxon>Fungi</taxon>
        <taxon>Dikarya</taxon>
        <taxon>Basidiomycota</taxon>
        <taxon>Agaricomycotina</taxon>
        <taxon>Agaricomycetes</taxon>
        <taxon>Agaricomycetidae</taxon>
        <taxon>Agaricales</taxon>
        <taxon>Marasmiineae</taxon>
        <taxon>Omphalotaceae</taxon>
        <taxon>Gymnopus</taxon>
    </lineage>
</organism>
<dbReference type="SUPFAM" id="SSF52743">
    <property type="entry name" value="Subtilisin-like"/>
    <property type="match status" value="1"/>
</dbReference>
<proteinExistence type="predicted"/>
<dbReference type="PANTHER" id="PTHR14218:SF15">
    <property type="entry name" value="TRIPEPTIDYL-PEPTIDASE 1"/>
    <property type="match status" value="1"/>
</dbReference>
<dbReference type="OrthoDB" id="409122at2759"/>
<evidence type="ECO:0000313" key="3">
    <source>
        <dbReference type="EMBL" id="KAE9383329.1"/>
    </source>
</evidence>
<dbReference type="InterPro" id="IPR030400">
    <property type="entry name" value="Sedolisin_dom"/>
</dbReference>
<feature type="domain" description="Peptidase S53" evidence="2">
    <location>
        <begin position="1"/>
        <end position="132"/>
    </location>
</feature>
<dbReference type="PANTHER" id="PTHR14218">
    <property type="entry name" value="PROTEASE S8 TRIPEPTIDYL PEPTIDASE I CLN2"/>
    <property type="match status" value="1"/>
</dbReference>
<reference evidence="3" key="1">
    <citation type="journal article" date="2019" name="Environ. Microbiol.">
        <title>Fungal ecological strategies reflected in gene transcription - a case study of two litter decomposers.</title>
        <authorList>
            <person name="Barbi F."/>
            <person name="Kohler A."/>
            <person name="Barry K."/>
            <person name="Baskaran P."/>
            <person name="Daum C."/>
            <person name="Fauchery L."/>
            <person name="Ihrmark K."/>
            <person name="Kuo A."/>
            <person name="LaButti K."/>
            <person name="Lipzen A."/>
            <person name="Morin E."/>
            <person name="Grigoriev I.V."/>
            <person name="Henrissat B."/>
            <person name="Lindahl B."/>
            <person name="Martin F."/>
        </authorList>
    </citation>
    <scope>NUCLEOTIDE SEQUENCE</scope>
    <source>
        <strain evidence="3">JB14</strain>
    </source>
</reference>
<dbReference type="PROSITE" id="PS51695">
    <property type="entry name" value="SEDOLISIN"/>
    <property type="match status" value="1"/>
</dbReference>
<sequence length="132" mass="14382">KICNVYMALGRRGVSAVFASGDITHDAASVCEVNTFVPMFPASCPFVTTVELTQGFGPETAMNFTGSGFPNFFPTPYYQTAAVTSFLKTIPSNFAGTFNQSGWAYPDASVQGMLNHFLFSYRVFTLCARLEL</sequence>
<dbReference type="AlphaFoldDB" id="A0A6A4GCT5"/>
<evidence type="ECO:0000256" key="1">
    <source>
        <dbReference type="PROSITE-ProRule" id="PRU01032"/>
    </source>
</evidence>
<dbReference type="GO" id="GO:0004252">
    <property type="term" value="F:serine-type endopeptidase activity"/>
    <property type="evidence" value="ECO:0007669"/>
    <property type="project" value="InterPro"/>
</dbReference>
<dbReference type="InterPro" id="IPR036852">
    <property type="entry name" value="Peptidase_S8/S53_dom_sf"/>
</dbReference>
<dbReference type="Gene3D" id="3.40.50.200">
    <property type="entry name" value="Peptidase S8/S53 domain"/>
    <property type="match status" value="1"/>
</dbReference>
<dbReference type="GO" id="GO:0008240">
    <property type="term" value="F:tripeptidyl-peptidase activity"/>
    <property type="evidence" value="ECO:0007669"/>
    <property type="project" value="TreeGrafter"/>
</dbReference>
<dbReference type="EMBL" id="ML770549">
    <property type="protein sequence ID" value="KAE9383329.1"/>
    <property type="molecule type" value="Genomic_DNA"/>
</dbReference>
<dbReference type="InterPro" id="IPR050819">
    <property type="entry name" value="Tripeptidyl-peptidase_I"/>
</dbReference>
<protein>
    <recommendedName>
        <fullName evidence="2">Peptidase S53 domain-containing protein</fullName>
    </recommendedName>
</protein>
<accession>A0A6A4GCT5</accession>
<evidence type="ECO:0000259" key="2">
    <source>
        <dbReference type="PROSITE" id="PS51695"/>
    </source>
</evidence>
<dbReference type="Proteomes" id="UP000799118">
    <property type="component" value="Unassembled WGS sequence"/>
</dbReference>
<gene>
    <name evidence="3" type="ORF">BT96DRAFT_844119</name>
</gene>
<keyword evidence="4" id="KW-1185">Reference proteome</keyword>
<dbReference type="GO" id="GO:0006508">
    <property type="term" value="P:proteolysis"/>
    <property type="evidence" value="ECO:0007669"/>
    <property type="project" value="InterPro"/>
</dbReference>
<feature type="non-terminal residue" evidence="3">
    <location>
        <position position="1"/>
    </location>
</feature>